<dbReference type="InterPro" id="IPR020103">
    <property type="entry name" value="PsdUridine_synth_cat_dom_sf"/>
</dbReference>
<dbReference type="Proteomes" id="UP000002274">
    <property type="component" value="Chromosome"/>
</dbReference>
<proteinExistence type="predicted"/>
<dbReference type="InterPro" id="IPR050188">
    <property type="entry name" value="RluA_PseudoU_synthase"/>
</dbReference>
<dbReference type="InterPro" id="IPR006224">
    <property type="entry name" value="PsdUridine_synth_RluA-like_CS"/>
</dbReference>
<dbReference type="GO" id="GO:0003723">
    <property type="term" value="F:RNA binding"/>
    <property type="evidence" value="ECO:0007669"/>
    <property type="project" value="InterPro"/>
</dbReference>
<reference evidence="5 6" key="1">
    <citation type="journal article" date="2007" name="PLoS Genet.">
        <title>Patterns and implications of gene gain and loss in the evolution of Prochlorococcus.</title>
        <authorList>
            <person name="Kettler G.C."/>
            <person name="Martiny A.C."/>
            <person name="Huang K."/>
            <person name="Zucker J."/>
            <person name="Coleman M.L."/>
            <person name="Rodrigue S."/>
            <person name="Chen F."/>
            <person name="Lapidus A."/>
            <person name="Ferriera S."/>
            <person name="Johnson J."/>
            <person name="Steglich C."/>
            <person name="Church G.M."/>
            <person name="Richardson P."/>
            <person name="Chisholm S.W."/>
        </authorList>
    </citation>
    <scope>NUCLEOTIDE SEQUENCE [LARGE SCALE GENOMIC DNA]</scope>
    <source>
        <strain evidence="5 6">MIT 9303</strain>
    </source>
</reference>
<gene>
    <name evidence="5" type="primary">rluA</name>
    <name evidence="5" type="ordered locus">P9303_09301</name>
</gene>
<evidence type="ECO:0000256" key="3">
    <source>
        <dbReference type="ARBA" id="ARBA00033164"/>
    </source>
</evidence>
<dbReference type="PANTHER" id="PTHR21600">
    <property type="entry name" value="MITOCHONDRIAL RNA PSEUDOURIDINE SYNTHASE"/>
    <property type="match status" value="1"/>
</dbReference>
<organism evidence="5 6">
    <name type="scientific">Prochlorococcus marinus (strain MIT 9303)</name>
    <dbReference type="NCBI Taxonomy" id="59922"/>
    <lineage>
        <taxon>Bacteria</taxon>
        <taxon>Bacillati</taxon>
        <taxon>Cyanobacteriota</taxon>
        <taxon>Cyanophyceae</taxon>
        <taxon>Synechococcales</taxon>
        <taxon>Prochlorococcaceae</taxon>
        <taxon>Prochlorococcus</taxon>
    </lineage>
</organism>
<dbReference type="GO" id="GO:0009982">
    <property type="term" value="F:pseudouridine synthase activity"/>
    <property type="evidence" value="ECO:0007669"/>
    <property type="project" value="InterPro"/>
</dbReference>
<sequence>MRVLFQDSWLIAVEKPPGLLSQPGLGVDQQDSLIGRLQFFDSELRLVHRLDRDTSGLLLLARGAESLRRCSMLFSARRVRKLYLAVVVGRMNRNAGTISFPMARLQKNPPLYGKHSQGKESRSQWRVRSCHANGSTLWLWPLTGRSHQLRAHLASVGHPILGDPIYGKKVFFERMHLHSTALSFRHPFTGLRLRLRSRAPFLGAQEN</sequence>
<keyword evidence="5" id="KW-0456">Lyase</keyword>
<name>A2C871_PROM3</name>
<dbReference type="BioCyc" id="PMAR59922:G1G80-841-MONOMER"/>
<dbReference type="HOGENOM" id="CLU_016902_11_1_3"/>
<evidence type="ECO:0000313" key="5">
    <source>
        <dbReference type="EMBL" id="ABM77681.1"/>
    </source>
</evidence>
<dbReference type="SUPFAM" id="SSF55120">
    <property type="entry name" value="Pseudouridine synthase"/>
    <property type="match status" value="1"/>
</dbReference>
<dbReference type="GO" id="GO:0000455">
    <property type="term" value="P:enzyme-directed rRNA pseudouridine synthesis"/>
    <property type="evidence" value="ECO:0007669"/>
    <property type="project" value="TreeGrafter"/>
</dbReference>
<evidence type="ECO:0000256" key="1">
    <source>
        <dbReference type="ARBA" id="ARBA00000073"/>
    </source>
</evidence>
<dbReference type="EMBL" id="CP000554">
    <property type="protein sequence ID" value="ABM77681.1"/>
    <property type="molecule type" value="Genomic_DNA"/>
</dbReference>
<dbReference type="KEGG" id="pmf:P9303_09301"/>
<evidence type="ECO:0000259" key="4">
    <source>
        <dbReference type="Pfam" id="PF00849"/>
    </source>
</evidence>
<dbReference type="RefSeq" id="WP_011825587.1">
    <property type="nucleotide sequence ID" value="NC_008820.1"/>
</dbReference>
<dbReference type="InterPro" id="IPR006145">
    <property type="entry name" value="PsdUridine_synth_RsuA/RluA"/>
</dbReference>
<evidence type="ECO:0000313" key="6">
    <source>
        <dbReference type="Proteomes" id="UP000002274"/>
    </source>
</evidence>
<dbReference type="AlphaFoldDB" id="A2C871"/>
<dbReference type="Gene3D" id="3.30.2350.10">
    <property type="entry name" value="Pseudouridine synthase"/>
    <property type="match status" value="1"/>
</dbReference>
<feature type="domain" description="Pseudouridine synthase RsuA/RluA-like" evidence="4">
    <location>
        <begin position="10"/>
        <end position="155"/>
    </location>
</feature>
<dbReference type="PANTHER" id="PTHR21600:SF89">
    <property type="entry name" value="RIBOSOMAL LARGE SUBUNIT PSEUDOURIDINE SYNTHASE A"/>
    <property type="match status" value="1"/>
</dbReference>
<dbReference type="GO" id="GO:0140098">
    <property type="term" value="F:catalytic activity, acting on RNA"/>
    <property type="evidence" value="ECO:0007669"/>
    <property type="project" value="UniProtKB-ARBA"/>
</dbReference>
<dbReference type="GO" id="GO:0016829">
    <property type="term" value="F:lyase activity"/>
    <property type="evidence" value="ECO:0007669"/>
    <property type="project" value="UniProtKB-KW"/>
</dbReference>
<dbReference type="CDD" id="cd02869">
    <property type="entry name" value="PseudoU_synth_RluA_like"/>
    <property type="match status" value="1"/>
</dbReference>
<dbReference type="Pfam" id="PF00849">
    <property type="entry name" value="PseudoU_synth_2"/>
    <property type="match status" value="1"/>
</dbReference>
<protein>
    <recommendedName>
        <fullName evidence="2">RNA pseudouridylate synthase</fullName>
    </recommendedName>
    <alternativeName>
        <fullName evidence="3">RNA-uridine isomerase</fullName>
    </alternativeName>
</protein>
<dbReference type="STRING" id="59922.P9303_09301"/>
<comment type="catalytic activity">
    <reaction evidence="1">
        <text>a uridine in RNA = a pseudouridine in RNA</text>
        <dbReference type="Rhea" id="RHEA:48348"/>
        <dbReference type="Rhea" id="RHEA-COMP:12068"/>
        <dbReference type="Rhea" id="RHEA-COMP:12069"/>
        <dbReference type="ChEBI" id="CHEBI:65314"/>
        <dbReference type="ChEBI" id="CHEBI:65315"/>
    </reaction>
</comment>
<accession>A2C871</accession>
<dbReference type="PROSITE" id="PS01129">
    <property type="entry name" value="PSI_RLU"/>
    <property type="match status" value="1"/>
</dbReference>
<evidence type="ECO:0000256" key="2">
    <source>
        <dbReference type="ARBA" id="ARBA00031870"/>
    </source>
</evidence>